<evidence type="ECO:0000256" key="2">
    <source>
        <dbReference type="ARBA" id="ARBA00022723"/>
    </source>
</evidence>
<dbReference type="GO" id="GO:0046872">
    <property type="term" value="F:metal ion binding"/>
    <property type="evidence" value="ECO:0007669"/>
    <property type="project" value="UniProtKB-KW"/>
</dbReference>
<organism evidence="6 7">
    <name type="scientific">Woeseia oceani</name>
    <dbReference type="NCBI Taxonomy" id="1548547"/>
    <lineage>
        <taxon>Bacteria</taxon>
        <taxon>Pseudomonadati</taxon>
        <taxon>Pseudomonadota</taxon>
        <taxon>Gammaproteobacteria</taxon>
        <taxon>Woeseiales</taxon>
        <taxon>Woeseiaceae</taxon>
        <taxon>Woeseia</taxon>
    </lineage>
</organism>
<dbReference type="KEGG" id="woc:BA177_13230"/>
<feature type="domain" description="CENP-V/GFA" evidence="5">
    <location>
        <begin position="2"/>
        <end position="119"/>
    </location>
</feature>
<dbReference type="Pfam" id="PF04828">
    <property type="entry name" value="GFA"/>
    <property type="match status" value="1"/>
</dbReference>
<sequence>MRTGGCHCGAVRFAFDTEPRDIGYCHCSHCRRLTGSAFAAYCEVPDSNLNVTAGLERIVRYAATAKLDKHFCGACGVTLFTRHRSFAGSTYVALGVLDDDAGIAPAYHQFVASKAKWYEIDDALPQFAEWDDDPRCESTAKSD</sequence>
<dbReference type="SUPFAM" id="SSF51316">
    <property type="entry name" value="Mss4-like"/>
    <property type="match status" value="1"/>
</dbReference>
<dbReference type="GO" id="GO:0016846">
    <property type="term" value="F:carbon-sulfur lyase activity"/>
    <property type="evidence" value="ECO:0007669"/>
    <property type="project" value="InterPro"/>
</dbReference>
<keyword evidence="2" id="KW-0479">Metal-binding</keyword>
<reference evidence="6 7" key="1">
    <citation type="submission" date="2016-06" db="EMBL/GenBank/DDBJ databases">
        <title>Complete genome sequence of a deep-branching marine Gamma Proteobacterium Woeseia oceani type strain XK5.</title>
        <authorList>
            <person name="Mu D."/>
            <person name="Du Z."/>
        </authorList>
    </citation>
    <scope>NUCLEOTIDE SEQUENCE [LARGE SCALE GENOMIC DNA]</scope>
    <source>
        <strain evidence="6 7">XK5</strain>
    </source>
</reference>
<accession>A0A193LHX0</accession>
<dbReference type="PROSITE" id="PS51891">
    <property type="entry name" value="CENP_V_GFA"/>
    <property type="match status" value="1"/>
</dbReference>
<gene>
    <name evidence="6" type="ORF">BA177_13230</name>
</gene>
<evidence type="ECO:0000256" key="1">
    <source>
        <dbReference type="ARBA" id="ARBA00005495"/>
    </source>
</evidence>
<dbReference type="PANTHER" id="PTHR33337:SF40">
    <property type="entry name" value="CENP-V_GFA DOMAIN-CONTAINING PROTEIN-RELATED"/>
    <property type="match status" value="1"/>
</dbReference>
<evidence type="ECO:0000256" key="3">
    <source>
        <dbReference type="ARBA" id="ARBA00022833"/>
    </source>
</evidence>
<keyword evidence="3" id="KW-0862">Zinc</keyword>
<dbReference type="PANTHER" id="PTHR33337">
    <property type="entry name" value="GFA DOMAIN-CONTAINING PROTEIN"/>
    <property type="match status" value="1"/>
</dbReference>
<dbReference type="InterPro" id="IPR011057">
    <property type="entry name" value="Mss4-like_sf"/>
</dbReference>
<evidence type="ECO:0000313" key="7">
    <source>
        <dbReference type="Proteomes" id="UP000092695"/>
    </source>
</evidence>
<evidence type="ECO:0000313" key="6">
    <source>
        <dbReference type="EMBL" id="ANO52033.1"/>
    </source>
</evidence>
<dbReference type="OrthoDB" id="4188830at2"/>
<dbReference type="Proteomes" id="UP000092695">
    <property type="component" value="Chromosome"/>
</dbReference>
<dbReference type="RefSeq" id="WP_068616957.1">
    <property type="nucleotide sequence ID" value="NZ_CP016268.1"/>
</dbReference>
<evidence type="ECO:0000256" key="4">
    <source>
        <dbReference type="ARBA" id="ARBA00023239"/>
    </source>
</evidence>
<evidence type="ECO:0000259" key="5">
    <source>
        <dbReference type="PROSITE" id="PS51891"/>
    </source>
</evidence>
<protein>
    <recommendedName>
        <fullName evidence="5">CENP-V/GFA domain-containing protein</fullName>
    </recommendedName>
</protein>
<comment type="similarity">
    <text evidence="1">Belongs to the Gfa family.</text>
</comment>
<name>A0A193LHX0_9GAMM</name>
<dbReference type="STRING" id="1548547.BA177_13230"/>
<dbReference type="InterPro" id="IPR006913">
    <property type="entry name" value="CENP-V/GFA"/>
</dbReference>
<dbReference type="AlphaFoldDB" id="A0A193LHX0"/>
<keyword evidence="7" id="KW-1185">Reference proteome</keyword>
<dbReference type="EMBL" id="CP016268">
    <property type="protein sequence ID" value="ANO52033.1"/>
    <property type="molecule type" value="Genomic_DNA"/>
</dbReference>
<dbReference type="Gene3D" id="3.90.1590.10">
    <property type="entry name" value="glutathione-dependent formaldehyde- activating enzyme (gfa)"/>
    <property type="match status" value="1"/>
</dbReference>
<keyword evidence="4" id="KW-0456">Lyase</keyword>
<proteinExistence type="inferred from homology"/>